<dbReference type="Pfam" id="PF20228">
    <property type="entry name" value="DUF6587"/>
    <property type="match status" value="1"/>
</dbReference>
<dbReference type="RefSeq" id="WP_086551608.1">
    <property type="nucleotide sequence ID" value="NZ_JOMO01000005.1"/>
</dbReference>
<comment type="caution">
    <text evidence="2">The sequence shown here is derived from an EMBL/GenBank/DDBJ whole genome shotgun (WGS) entry which is preliminary data.</text>
</comment>
<dbReference type="AlphaFoldDB" id="A0A252A5Y8"/>
<gene>
    <name evidence="2" type="ORF">HK12_11530</name>
</gene>
<evidence type="ECO:0000313" key="3">
    <source>
        <dbReference type="Proteomes" id="UP000194639"/>
    </source>
</evidence>
<sequence>MTQLLIVGLLVLLCTAYWLQRLVPAATAPFWRGIAGALHNTRFLPGLRLKAERLSSPSGAQGCGGCKGCDKNGGCH</sequence>
<reference evidence="2 3" key="1">
    <citation type="submission" date="2014-06" db="EMBL/GenBank/DDBJ databases">
        <authorList>
            <person name="Ju J."/>
            <person name="Zhang J."/>
        </authorList>
    </citation>
    <scope>NUCLEOTIDE SEQUENCE [LARGE SCALE GENOMIC DNA]</scope>
    <source>
        <strain evidence="2">DmW_045</strain>
    </source>
</reference>
<accession>A0A252A5Y8</accession>
<evidence type="ECO:0000313" key="2">
    <source>
        <dbReference type="EMBL" id="OUI84990.1"/>
    </source>
</evidence>
<dbReference type="InterPro" id="IPR046494">
    <property type="entry name" value="DUF6587"/>
</dbReference>
<name>A0A252A5Y8_9PROT</name>
<evidence type="ECO:0000256" key="1">
    <source>
        <dbReference type="SAM" id="MobiDB-lite"/>
    </source>
</evidence>
<dbReference type="Proteomes" id="UP000194639">
    <property type="component" value="Unassembled WGS sequence"/>
</dbReference>
<feature type="region of interest" description="Disordered" evidence="1">
    <location>
        <begin position="56"/>
        <end position="76"/>
    </location>
</feature>
<dbReference type="EMBL" id="JOMO01000005">
    <property type="protein sequence ID" value="OUI84990.1"/>
    <property type="molecule type" value="Genomic_DNA"/>
</dbReference>
<proteinExistence type="predicted"/>
<organism evidence="2 3">
    <name type="scientific">Acetobacter orientalis</name>
    <dbReference type="NCBI Taxonomy" id="146474"/>
    <lineage>
        <taxon>Bacteria</taxon>
        <taxon>Pseudomonadati</taxon>
        <taxon>Pseudomonadota</taxon>
        <taxon>Alphaproteobacteria</taxon>
        <taxon>Acetobacterales</taxon>
        <taxon>Acetobacteraceae</taxon>
        <taxon>Acetobacter</taxon>
    </lineage>
</organism>
<protein>
    <submittedName>
        <fullName evidence="2">Uncharacterized protein</fullName>
    </submittedName>
</protein>